<dbReference type="SUPFAM" id="SSF46894">
    <property type="entry name" value="C-terminal effector domain of the bipartite response regulators"/>
    <property type="match status" value="1"/>
</dbReference>
<dbReference type="EMBL" id="JADPRT010000019">
    <property type="protein sequence ID" value="MBF9072879.1"/>
    <property type="molecule type" value="Genomic_DNA"/>
</dbReference>
<dbReference type="CDD" id="cd06170">
    <property type="entry name" value="LuxR_C_like"/>
    <property type="match status" value="1"/>
</dbReference>
<evidence type="ECO:0000313" key="10">
    <source>
        <dbReference type="EMBL" id="MBF9072879.1"/>
    </source>
</evidence>
<dbReference type="InterPro" id="IPR058245">
    <property type="entry name" value="NreC/VraR/RcsB-like_REC"/>
</dbReference>
<gene>
    <name evidence="9" type="ORF">I2501_26790</name>
    <name evidence="10" type="ORF">I2501_33180</name>
</gene>
<evidence type="ECO:0000256" key="5">
    <source>
        <dbReference type="PROSITE-ProRule" id="PRU00169"/>
    </source>
</evidence>
<dbReference type="InterPro" id="IPR000792">
    <property type="entry name" value="Tscrpt_reg_LuxR_C"/>
</dbReference>
<dbReference type="AlphaFoldDB" id="A0A931B745"/>
<dbReference type="Proteomes" id="UP000657385">
    <property type="component" value="Unassembled WGS sequence"/>
</dbReference>
<feature type="region of interest" description="Disordered" evidence="6">
    <location>
        <begin position="1"/>
        <end position="36"/>
    </location>
</feature>
<feature type="compositionally biased region" description="Low complexity" evidence="6">
    <location>
        <begin position="1"/>
        <end position="22"/>
    </location>
</feature>
<dbReference type="InterPro" id="IPR039420">
    <property type="entry name" value="WalR-like"/>
</dbReference>
<evidence type="ECO:0000256" key="2">
    <source>
        <dbReference type="ARBA" id="ARBA00023015"/>
    </source>
</evidence>
<dbReference type="InterPro" id="IPR001789">
    <property type="entry name" value="Sig_transdc_resp-reg_receiver"/>
</dbReference>
<feature type="modified residue" description="4-aspartylphosphate" evidence="5">
    <location>
        <position position="96"/>
    </location>
</feature>
<feature type="domain" description="Response regulatory" evidence="8">
    <location>
        <begin position="45"/>
        <end position="163"/>
    </location>
</feature>
<dbReference type="PROSITE" id="PS50110">
    <property type="entry name" value="RESPONSE_REGULATORY"/>
    <property type="match status" value="1"/>
</dbReference>
<evidence type="ECO:0000259" key="8">
    <source>
        <dbReference type="PROSITE" id="PS50110"/>
    </source>
</evidence>
<dbReference type="SMART" id="SM00448">
    <property type="entry name" value="REC"/>
    <property type="match status" value="1"/>
</dbReference>
<sequence length="265" mass="28156">MAEAVPEPGAEPGAVPGAERGAQPGAEQAHEQARQVLDRSGDPIRVLLVDDQEMVRDGLGALLCTASDIELVGEAGDGVRAIRLARELRPDVVVMDIRMPGMDGLTATGAIIDAAGEDGPRVLILTTFDLDEYVYEALARGASGFLLKDAPARDLINAVRVIAAGQALLAPSVTRRLIADVARRRRAGNLRPEAVSALTARELDVLRQVARGLSNAEIADELVLSEQTIKTHVGRILAKLELRDRTQAVVFAYEHGLAGGTDQPE</sequence>
<dbReference type="PROSITE" id="PS00622">
    <property type="entry name" value="HTH_LUXR_1"/>
    <property type="match status" value="1"/>
</dbReference>
<dbReference type="InterPro" id="IPR016032">
    <property type="entry name" value="Sig_transdc_resp-reg_C-effctor"/>
</dbReference>
<organism evidence="9 11">
    <name type="scientific">Streptacidiphilus fuscans</name>
    <dbReference type="NCBI Taxonomy" id="2789292"/>
    <lineage>
        <taxon>Bacteria</taxon>
        <taxon>Bacillati</taxon>
        <taxon>Actinomycetota</taxon>
        <taxon>Actinomycetes</taxon>
        <taxon>Kitasatosporales</taxon>
        <taxon>Streptomycetaceae</taxon>
        <taxon>Streptacidiphilus</taxon>
    </lineage>
</organism>
<dbReference type="GO" id="GO:0006355">
    <property type="term" value="P:regulation of DNA-templated transcription"/>
    <property type="evidence" value="ECO:0007669"/>
    <property type="project" value="InterPro"/>
</dbReference>
<protein>
    <submittedName>
        <fullName evidence="9">Response regulator transcription factor</fullName>
    </submittedName>
</protein>
<dbReference type="GO" id="GO:0000160">
    <property type="term" value="P:phosphorelay signal transduction system"/>
    <property type="evidence" value="ECO:0007669"/>
    <property type="project" value="InterPro"/>
</dbReference>
<dbReference type="SUPFAM" id="SSF52172">
    <property type="entry name" value="CheY-like"/>
    <property type="match status" value="1"/>
</dbReference>
<evidence type="ECO:0000259" key="7">
    <source>
        <dbReference type="PROSITE" id="PS50043"/>
    </source>
</evidence>
<dbReference type="Gene3D" id="3.40.50.2300">
    <property type="match status" value="1"/>
</dbReference>
<keyword evidence="2" id="KW-0805">Transcription regulation</keyword>
<keyword evidence="3" id="KW-0238">DNA-binding</keyword>
<reference evidence="9" key="1">
    <citation type="submission" date="2020-11" db="EMBL/GenBank/DDBJ databases">
        <title>Isolation and identification of active actinomycetes.</title>
        <authorList>
            <person name="Yu B."/>
        </authorList>
    </citation>
    <scope>NUCLEOTIDE SEQUENCE</scope>
    <source>
        <strain evidence="9">NEAU-YB345</strain>
    </source>
</reference>
<dbReference type="EMBL" id="JADPRT010000012">
    <property type="protein sequence ID" value="MBF9071634.1"/>
    <property type="molecule type" value="Genomic_DNA"/>
</dbReference>
<keyword evidence="11" id="KW-1185">Reference proteome</keyword>
<dbReference type="InterPro" id="IPR011006">
    <property type="entry name" value="CheY-like_superfamily"/>
</dbReference>
<dbReference type="Pfam" id="PF00072">
    <property type="entry name" value="Response_reg"/>
    <property type="match status" value="1"/>
</dbReference>
<dbReference type="Pfam" id="PF00196">
    <property type="entry name" value="GerE"/>
    <property type="match status" value="1"/>
</dbReference>
<proteinExistence type="predicted"/>
<name>A0A931B745_9ACTN</name>
<evidence type="ECO:0000256" key="6">
    <source>
        <dbReference type="SAM" id="MobiDB-lite"/>
    </source>
</evidence>
<dbReference type="PANTHER" id="PTHR43214:SF24">
    <property type="entry name" value="TRANSCRIPTIONAL REGULATORY PROTEIN NARL-RELATED"/>
    <property type="match status" value="1"/>
</dbReference>
<evidence type="ECO:0000313" key="11">
    <source>
        <dbReference type="Proteomes" id="UP000657385"/>
    </source>
</evidence>
<evidence type="ECO:0000313" key="9">
    <source>
        <dbReference type="EMBL" id="MBF9071634.1"/>
    </source>
</evidence>
<keyword evidence="4" id="KW-0804">Transcription</keyword>
<dbReference type="PANTHER" id="PTHR43214">
    <property type="entry name" value="TWO-COMPONENT RESPONSE REGULATOR"/>
    <property type="match status" value="1"/>
</dbReference>
<evidence type="ECO:0000256" key="4">
    <source>
        <dbReference type="ARBA" id="ARBA00023163"/>
    </source>
</evidence>
<dbReference type="RefSeq" id="WP_196196789.1">
    <property type="nucleotide sequence ID" value="NZ_JADPRT010000012.1"/>
</dbReference>
<evidence type="ECO:0000256" key="3">
    <source>
        <dbReference type="ARBA" id="ARBA00023125"/>
    </source>
</evidence>
<dbReference type="CDD" id="cd17535">
    <property type="entry name" value="REC_NarL-like"/>
    <property type="match status" value="1"/>
</dbReference>
<dbReference type="GO" id="GO:0003677">
    <property type="term" value="F:DNA binding"/>
    <property type="evidence" value="ECO:0007669"/>
    <property type="project" value="UniProtKB-KW"/>
</dbReference>
<dbReference type="PRINTS" id="PR00038">
    <property type="entry name" value="HTHLUXR"/>
</dbReference>
<dbReference type="PROSITE" id="PS50043">
    <property type="entry name" value="HTH_LUXR_2"/>
    <property type="match status" value="1"/>
</dbReference>
<dbReference type="SMART" id="SM00421">
    <property type="entry name" value="HTH_LUXR"/>
    <property type="match status" value="1"/>
</dbReference>
<keyword evidence="1 5" id="KW-0597">Phosphoprotein</keyword>
<accession>A0A931B745</accession>
<comment type="caution">
    <text evidence="9">The sequence shown here is derived from an EMBL/GenBank/DDBJ whole genome shotgun (WGS) entry which is preliminary data.</text>
</comment>
<evidence type="ECO:0000256" key="1">
    <source>
        <dbReference type="ARBA" id="ARBA00022553"/>
    </source>
</evidence>
<feature type="domain" description="HTH luxR-type" evidence="7">
    <location>
        <begin position="191"/>
        <end position="256"/>
    </location>
</feature>